<dbReference type="SUPFAM" id="SSF55781">
    <property type="entry name" value="GAF domain-like"/>
    <property type="match status" value="2"/>
</dbReference>
<feature type="domain" description="GAF" evidence="11">
    <location>
        <begin position="58"/>
        <end position="205"/>
    </location>
</feature>
<dbReference type="SMART" id="SM00387">
    <property type="entry name" value="HATPase_c"/>
    <property type="match status" value="1"/>
</dbReference>
<dbReference type="CDD" id="cd16917">
    <property type="entry name" value="HATPase_UhpB-NarQ-NarX-like"/>
    <property type="match status" value="1"/>
</dbReference>
<dbReference type="GO" id="GO:0046983">
    <property type="term" value="F:protein dimerization activity"/>
    <property type="evidence" value="ECO:0007669"/>
    <property type="project" value="InterPro"/>
</dbReference>
<gene>
    <name evidence="13" type="ORF">E2F48_03420</name>
</gene>
<comment type="cofactor">
    <cofactor evidence="2">
        <name>heme</name>
        <dbReference type="ChEBI" id="CHEBI:30413"/>
    </cofactor>
</comment>
<dbReference type="Gene3D" id="3.30.450.40">
    <property type="match status" value="2"/>
</dbReference>
<dbReference type="InterPro" id="IPR003594">
    <property type="entry name" value="HATPase_dom"/>
</dbReference>
<comment type="cofactor">
    <cofactor evidence="1">
        <name>Mg(2+)</name>
        <dbReference type="ChEBI" id="CHEBI:18420"/>
    </cofactor>
</comment>
<dbReference type="SMART" id="SM00065">
    <property type="entry name" value="GAF"/>
    <property type="match status" value="1"/>
</dbReference>
<evidence type="ECO:0000256" key="4">
    <source>
        <dbReference type="ARBA" id="ARBA00022553"/>
    </source>
</evidence>
<keyword evidence="10" id="KW-0902">Two-component regulatory system</keyword>
<keyword evidence="9" id="KW-0408">Iron</keyword>
<dbReference type="InterPro" id="IPR036890">
    <property type="entry name" value="HATPase_C_sf"/>
</dbReference>
<evidence type="ECO:0000256" key="2">
    <source>
        <dbReference type="ARBA" id="ARBA00001971"/>
    </source>
</evidence>
<evidence type="ECO:0000256" key="7">
    <source>
        <dbReference type="ARBA" id="ARBA00022777"/>
    </source>
</evidence>
<dbReference type="AlphaFoldDB" id="A0A4R5U3B2"/>
<dbReference type="GO" id="GO:0005524">
    <property type="term" value="F:ATP binding"/>
    <property type="evidence" value="ECO:0007669"/>
    <property type="project" value="UniProtKB-ARBA"/>
</dbReference>
<dbReference type="GO" id="GO:0019826">
    <property type="term" value="F:oxygen sensor activity"/>
    <property type="evidence" value="ECO:0007669"/>
    <property type="project" value="UniProtKB-ARBA"/>
</dbReference>
<feature type="domain" description="Histidine kinase/HSP90-like ATPase" evidence="12">
    <location>
        <begin position="478"/>
        <end position="568"/>
    </location>
</feature>
<evidence type="ECO:0000313" key="14">
    <source>
        <dbReference type="Proteomes" id="UP000295411"/>
    </source>
</evidence>
<evidence type="ECO:0000256" key="5">
    <source>
        <dbReference type="ARBA" id="ARBA00022679"/>
    </source>
</evidence>
<dbReference type="FunFam" id="3.30.450.40:FF:000052">
    <property type="entry name" value="Oxygen sensor histidine kinase response regulator DevS/DosS"/>
    <property type="match status" value="1"/>
</dbReference>
<dbReference type="SUPFAM" id="SSF55874">
    <property type="entry name" value="ATPase domain of HSP90 chaperone/DNA topoisomerase II/histidine kinase"/>
    <property type="match status" value="1"/>
</dbReference>
<dbReference type="EMBL" id="SMTK01000001">
    <property type="protein sequence ID" value="TDK28157.1"/>
    <property type="molecule type" value="Genomic_DNA"/>
</dbReference>
<reference evidence="13 14" key="1">
    <citation type="submission" date="2019-03" db="EMBL/GenBank/DDBJ databases">
        <title>Arthrobacter sp. nov., an bacterium isolated from biocrust in Mu Us Desert.</title>
        <authorList>
            <person name="Lixiong L."/>
        </authorList>
    </citation>
    <scope>NUCLEOTIDE SEQUENCE [LARGE SCALE GENOMIC DNA]</scope>
    <source>
        <strain evidence="13 14">SLN-3</strain>
    </source>
</reference>
<accession>A0A4R5U3B2</accession>
<evidence type="ECO:0000256" key="10">
    <source>
        <dbReference type="ARBA" id="ARBA00023012"/>
    </source>
</evidence>
<evidence type="ECO:0000256" key="8">
    <source>
        <dbReference type="ARBA" id="ARBA00022842"/>
    </source>
</evidence>
<protein>
    <submittedName>
        <fullName evidence="13">GAF domain-containing protein</fullName>
    </submittedName>
</protein>
<dbReference type="InterPro" id="IPR011712">
    <property type="entry name" value="Sig_transdc_His_kin_sub3_dim/P"/>
</dbReference>
<evidence type="ECO:0000256" key="9">
    <source>
        <dbReference type="ARBA" id="ARBA00023004"/>
    </source>
</evidence>
<dbReference type="OrthoDB" id="5241249at2"/>
<sequence length="568" mass="60434">MVTASAPGPRRASVAQSSLAGADQVLKDFLPHTEDLLHTQERLQGLLSAVMSLAENLSLEAVLDRVVTSACQLVGARYGALGVIGPDDALTHFVTVGMEEDQARRVGEMPQGRGVLGHLIRDPRRIRLSDLNEHPQASGFPEHHPPMRTFLGVPVRVRGVAFGNLYLTEKEGGEHFTAEDEELAVALAAAAGVAIENARLFEDATRRQRWLEAGMDVSERLMGNPTAEAAGLDLIAEGALEQSESAVAMIAFPDPGGRVLRCGTAVGDSHLVKGHAIAADSTPIAHLLTTGDSVLCRAPDLWAGAAAAEELGPVLVAALGHKGTHAGILILARPFGAPGYGQVDVEMNEVYCSRAALALELAHAHLMREQQIVFSDRDRIARDLHDLVIQRIFAAGLSVQSLRRHTTDPVAQQRINSITGELDETIRGLRDTIYALGDNGGRERLSSRIVRAVQDGTWQAGTTPELQMRGPVDGIPEPVAGHLLAVLSEGLSNALRHSGALHITITVSVRGGQVKLLIEDDGKGFRDPGRTSGLSNMQHRAAAVGGTFVPVSAPGHGTRLSWTVPLPR</sequence>
<dbReference type="PANTHER" id="PTHR24421:SF56">
    <property type="entry name" value="OXYGEN SENSOR HISTIDINE KINASE RESPONSE REGULATOR DOST"/>
    <property type="match status" value="1"/>
</dbReference>
<keyword evidence="5" id="KW-0808">Transferase</keyword>
<dbReference type="GO" id="GO:0070025">
    <property type="term" value="F:carbon monoxide binding"/>
    <property type="evidence" value="ECO:0007669"/>
    <property type="project" value="UniProtKB-ARBA"/>
</dbReference>
<dbReference type="Pfam" id="PF07730">
    <property type="entry name" value="HisKA_3"/>
    <property type="match status" value="1"/>
</dbReference>
<dbReference type="GO" id="GO:0070483">
    <property type="term" value="P:detection of hypoxia"/>
    <property type="evidence" value="ECO:0007669"/>
    <property type="project" value="UniProtKB-ARBA"/>
</dbReference>
<dbReference type="Pfam" id="PF13185">
    <property type="entry name" value="GAF_2"/>
    <property type="match status" value="1"/>
</dbReference>
<evidence type="ECO:0000256" key="6">
    <source>
        <dbReference type="ARBA" id="ARBA00022723"/>
    </source>
</evidence>
<evidence type="ECO:0000256" key="3">
    <source>
        <dbReference type="ARBA" id="ARBA00022490"/>
    </source>
</evidence>
<dbReference type="Gene3D" id="1.20.5.1930">
    <property type="match status" value="1"/>
</dbReference>
<keyword evidence="14" id="KW-1185">Reference proteome</keyword>
<dbReference type="Gene3D" id="3.30.565.10">
    <property type="entry name" value="Histidine kinase-like ATPase, C-terminal domain"/>
    <property type="match status" value="1"/>
</dbReference>
<keyword evidence="8" id="KW-0460">Magnesium</keyword>
<dbReference type="PANTHER" id="PTHR24421">
    <property type="entry name" value="NITRATE/NITRITE SENSOR PROTEIN NARX-RELATED"/>
    <property type="match status" value="1"/>
</dbReference>
<proteinExistence type="predicted"/>
<keyword evidence="4" id="KW-0597">Phosphoprotein</keyword>
<dbReference type="InterPro" id="IPR003018">
    <property type="entry name" value="GAF"/>
</dbReference>
<dbReference type="Proteomes" id="UP000295411">
    <property type="component" value="Unassembled WGS sequence"/>
</dbReference>
<evidence type="ECO:0000313" key="13">
    <source>
        <dbReference type="EMBL" id="TDK28157.1"/>
    </source>
</evidence>
<dbReference type="RefSeq" id="WP_133402564.1">
    <property type="nucleotide sequence ID" value="NZ_SMTK01000001.1"/>
</dbReference>
<evidence type="ECO:0000256" key="1">
    <source>
        <dbReference type="ARBA" id="ARBA00001946"/>
    </source>
</evidence>
<dbReference type="GO" id="GO:0000287">
    <property type="term" value="F:magnesium ion binding"/>
    <property type="evidence" value="ECO:0007669"/>
    <property type="project" value="UniProtKB-ARBA"/>
</dbReference>
<keyword evidence="3" id="KW-0963">Cytoplasm</keyword>
<dbReference type="GO" id="GO:0000155">
    <property type="term" value="F:phosphorelay sensor kinase activity"/>
    <property type="evidence" value="ECO:0007669"/>
    <property type="project" value="InterPro"/>
</dbReference>
<dbReference type="GO" id="GO:0016020">
    <property type="term" value="C:membrane"/>
    <property type="evidence" value="ECO:0007669"/>
    <property type="project" value="InterPro"/>
</dbReference>
<evidence type="ECO:0000259" key="11">
    <source>
        <dbReference type="SMART" id="SM00065"/>
    </source>
</evidence>
<dbReference type="GO" id="GO:0019825">
    <property type="term" value="F:oxygen binding"/>
    <property type="evidence" value="ECO:0007669"/>
    <property type="project" value="UniProtKB-ARBA"/>
</dbReference>
<dbReference type="InterPro" id="IPR050482">
    <property type="entry name" value="Sensor_HK_TwoCompSys"/>
</dbReference>
<dbReference type="Pfam" id="PF02518">
    <property type="entry name" value="HATPase_c"/>
    <property type="match status" value="1"/>
</dbReference>
<dbReference type="GO" id="GO:0020037">
    <property type="term" value="F:heme binding"/>
    <property type="evidence" value="ECO:0007669"/>
    <property type="project" value="UniProtKB-ARBA"/>
</dbReference>
<name>A0A4R5U3B2_9MICC</name>
<keyword evidence="6" id="KW-0479">Metal-binding</keyword>
<evidence type="ECO:0000259" key="12">
    <source>
        <dbReference type="SMART" id="SM00387"/>
    </source>
</evidence>
<organism evidence="13 14">
    <name type="scientific">Arthrobacter crusticola</name>
    <dbReference type="NCBI Taxonomy" id="2547960"/>
    <lineage>
        <taxon>Bacteria</taxon>
        <taxon>Bacillati</taxon>
        <taxon>Actinomycetota</taxon>
        <taxon>Actinomycetes</taxon>
        <taxon>Micrococcales</taxon>
        <taxon>Micrococcaceae</taxon>
        <taxon>Arthrobacter</taxon>
    </lineage>
</organism>
<comment type="caution">
    <text evidence="13">The sequence shown here is derived from an EMBL/GenBank/DDBJ whole genome shotgun (WGS) entry which is preliminary data.</text>
</comment>
<dbReference type="GO" id="GO:0070026">
    <property type="term" value="F:nitric oxide binding"/>
    <property type="evidence" value="ECO:0007669"/>
    <property type="project" value="UniProtKB-ARBA"/>
</dbReference>
<dbReference type="InterPro" id="IPR029016">
    <property type="entry name" value="GAF-like_dom_sf"/>
</dbReference>
<keyword evidence="7" id="KW-0418">Kinase</keyword>